<evidence type="ECO:0000313" key="2">
    <source>
        <dbReference type="EMBL" id="KAJ8365812.1"/>
    </source>
</evidence>
<feature type="compositionally biased region" description="Gly residues" evidence="1">
    <location>
        <begin position="49"/>
        <end position="58"/>
    </location>
</feature>
<feature type="compositionally biased region" description="Pro residues" evidence="1">
    <location>
        <begin position="1"/>
        <end position="11"/>
    </location>
</feature>
<organism evidence="2 3">
    <name type="scientific">Synaphobranchus kaupii</name>
    <name type="common">Kaup's arrowtooth eel</name>
    <dbReference type="NCBI Taxonomy" id="118154"/>
    <lineage>
        <taxon>Eukaryota</taxon>
        <taxon>Metazoa</taxon>
        <taxon>Chordata</taxon>
        <taxon>Craniata</taxon>
        <taxon>Vertebrata</taxon>
        <taxon>Euteleostomi</taxon>
        <taxon>Actinopterygii</taxon>
        <taxon>Neopterygii</taxon>
        <taxon>Teleostei</taxon>
        <taxon>Anguilliformes</taxon>
        <taxon>Synaphobranchidae</taxon>
        <taxon>Synaphobranchus</taxon>
    </lineage>
</organism>
<reference evidence="2" key="1">
    <citation type="journal article" date="2023" name="Science">
        <title>Genome structures resolve the early diversification of teleost fishes.</title>
        <authorList>
            <person name="Parey E."/>
            <person name="Louis A."/>
            <person name="Montfort J."/>
            <person name="Bouchez O."/>
            <person name="Roques C."/>
            <person name="Iampietro C."/>
            <person name="Lluch J."/>
            <person name="Castinel A."/>
            <person name="Donnadieu C."/>
            <person name="Desvignes T."/>
            <person name="Floi Bucao C."/>
            <person name="Jouanno E."/>
            <person name="Wen M."/>
            <person name="Mejri S."/>
            <person name="Dirks R."/>
            <person name="Jansen H."/>
            <person name="Henkel C."/>
            <person name="Chen W.J."/>
            <person name="Zahm M."/>
            <person name="Cabau C."/>
            <person name="Klopp C."/>
            <person name="Thompson A.W."/>
            <person name="Robinson-Rechavi M."/>
            <person name="Braasch I."/>
            <person name="Lecointre G."/>
            <person name="Bobe J."/>
            <person name="Postlethwait J.H."/>
            <person name="Berthelot C."/>
            <person name="Roest Crollius H."/>
            <person name="Guiguen Y."/>
        </authorList>
    </citation>
    <scope>NUCLEOTIDE SEQUENCE</scope>
    <source>
        <strain evidence="2">WJC10195</strain>
    </source>
</reference>
<accession>A0A9Q1FTE1</accession>
<keyword evidence="3" id="KW-1185">Reference proteome</keyword>
<dbReference type="AlphaFoldDB" id="A0A9Q1FTE1"/>
<gene>
    <name evidence="2" type="ORF">SKAU_G00146430</name>
</gene>
<feature type="compositionally biased region" description="Polar residues" evidence="1">
    <location>
        <begin position="60"/>
        <end position="70"/>
    </location>
</feature>
<name>A0A9Q1FTE1_SYNKA</name>
<protein>
    <submittedName>
        <fullName evidence="2">Uncharacterized protein</fullName>
    </submittedName>
</protein>
<proteinExistence type="predicted"/>
<dbReference type="Proteomes" id="UP001152622">
    <property type="component" value="Chromosome 4"/>
</dbReference>
<sequence>MAGPSNPPGFFPPSYWTPGGSSRPLGSSAARTVPPPSLAAAAEEHEGCTRGGGGGGDEGYSQTASGSPESPKTFGIHSTDSKKSRFTGERIVTCVETASPAAVDDLLKWLRVKRFA</sequence>
<dbReference type="EMBL" id="JAINUF010000004">
    <property type="protein sequence ID" value="KAJ8365812.1"/>
    <property type="molecule type" value="Genomic_DNA"/>
</dbReference>
<comment type="caution">
    <text evidence="2">The sequence shown here is derived from an EMBL/GenBank/DDBJ whole genome shotgun (WGS) entry which is preliminary data.</text>
</comment>
<evidence type="ECO:0000256" key="1">
    <source>
        <dbReference type="SAM" id="MobiDB-lite"/>
    </source>
</evidence>
<evidence type="ECO:0000313" key="3">
    <source>
        <dbReference type="Proteomes" id="UP001152622"/>
    </source>
</evidence>
<feature type="region of interest" description="Disordered" evidence="1">
    <location>
        <begin position="1"/>
        <end position="87"/>
    </location>
</feature>